<feature type="domain" description="Granulins" evidence="3">
    <location>
        <begin position="24"/>
        <end position="59"/>
    </location>
</feature>
<dbReference type="InterPro" id="IPR037277">
    <property type="entry name" value="Granulin_sf"/>
</dbReference>
<dbReference type="Gene3D" id="2.10.25.160">
    <property type="entry name" value="Granulin"/>
    <property type="match status" value="1"/>
</dbReference>
<dbReference type="AlphaFoldDB" id="A0A4U5PI18"/>
<keyword evidence="2" id="KW-0732">Signal</keyword>
<evidence type="ECO:0000313" key="4">
    <source>
        <dbReference type="EMBL" id="TKR96282.1"/>
    </source>
</evidence>
<feature type="chain" id="PRO_5020615152" description="Granulins domain-containing protein" evidence="2">
    <location>
        <begin position="20"/>
        <end position="76"/>
    </location>
</feature>
<organism evidence="4 5">
    <name type="scientific">Steinernema carpocapsae</name>
    <name type="common">Entomopathogenic nematode</name>
    <dbReference type="NCBI Taxonomy" id="34508"/>
    <lineage>
        <taxon>Eukaryota</taxon>
        <taxon>Metazoa</taxon>
        <taxon>Ecdysozoa</taxon>
        <taxon>Nematoda</taxon>
        <taxon>Chromadorea</taxon>
        <taxon>Rhabditida</taxon>
        <taxon>Tylenchina</taxon>
        <taxon>Panagrolaimomorpha</taxon>
        <taxon>Strongyloidoidea</taxon>
        <taxon>Steinernematidae</taxon>
        <taxon>Steinernema</taxon>
    </lineage>
</organism>
<reference evidence="4 5" key="2">
    <citation type="journal article" date="2019" name="G3 (Bethesda)">
        <title>Hybrid Assembly of the Genome of the Entomopathogenic Nematode Steinernema carpocapsae Identifies the X-Chromosome.</title>
        <authorList>
            <person name="Serra L."/>
            <person name="Macchietto M."/>
            <person name="Macias-Munoz A."/>
            <person name="McGill C.J."/>
            <person name="Rodriguez I.M."/>
            <person name="Rodriguez B."/>
            <person name="Murad R."/>
            <person name="Mortazavi A."/>
        </authorList>
    </citation>
    <scope>NUCLEOTIDE SEQUENCE [LARGE SCALE GENOMIC DNA]</scope>
    <source>
        <strain evidence="4 5">ALL</strain>
    </source>
</reference>
<dbReference type="Pfam" id="PF00396">
    <property type="entry name" value="Granulin"/>
    <property type="match status" value="1"/>
</dbReference>
<sequence length="76" mass="7986">MKTLTVLCLLSLLLALTYAQCGGTQCKGGCCPYAQATCCPSGNSCCPHGYSCDEAHQQCNSQPQGGNVPMIFVTKH</sequence>
<evidence type="ECO:0000259" key="3">
    <source>
        <dbReference type="Pfam" id="PF00396"/>
    </source>
</evidence>
<reference evidence="4 5" key="1">
    <citation type="journal article" date="2015" name="Genome Biol.">
        <title>Comparative genomics of Steinernema reveals deeply conserved gene regulatory networks.</title>
        <authorList>
            <person name="Dillman A.R."/>
            <person name="Macchietto M."/>
            <person name="Porter C.F."/>
            <person name="Rogers A."/>
            <person name="Williams B."/>
            <person name="Antoshechkin I."/>
            <person name="Lee M.M."/>
            <person name="Goodwin Z."/>
            <person name="Lu X."/>
            <person name="Lewis E.E."/>
            <person name="Goodrich-Blair H."/>
            <person name="Stock S.P."/>
            <person name="Adams B.J."/>
            <person name="Sternberg P.W."/>
            <person name="Mortazavi A."/>
        </authorList>
    </citation>
    <scope>NUCLEOTIDE SEQUENCE [LARGE SCALE GENOMIC DNA]</scope>
    <source>
        <strain evidence="4 5">ALL</strain>
    </source>
</reference>
<dbReference type="InterPro" id="IPR000118">
    <property type="entry name" value="Granulin"/>
</dbReference>
<gene>
    <name evidence="4" type="ORF">L596_010327</name>
</gene>
<comment type="caution">
    <text evidence="4">The sequence shown here is derived from an EMBL/GenBank/DDBJ whole genome shotgun (WGS) entry which is preliminary data.</text>
</comment>
<dbReference type="OrthoDB" id="5949339at2759"/>
<proteinExistence type="predicted"/>
<feature type="signal peptide" evidence="2">
    <location>
        <begin position="1"/>
        <end position="19"/>
    </location>
</feature>
<keyword evidence="5" id="KW-1185">Reference proteome</keyword>
<evidence type="ECO:0000313" key="5">
    <source>
        <dbReference type="Proteomes" id="UP000298663"/>
    </source>
</evidence>
<name>A0A4U5PI18_STECR</name>
<evidence type="ECO:0000256" key="2">
    <source>
        <dbReference type="SAM" id="SignalP"/>
    </source>
</evidence>
<dbReference type="EMBL" id="AZBU02000002">
    <property type="protein sequence ID" value="TKR96282.1"/>
    <property type="molecule type" value="Genomic_DNA"/>
</dbReference>
<dbReference type="Proteomes" id="UP000298663">
    <property type="component" value="Unassembled WGS sequence"/>
</dbReference>
<accession>A0A4U5PI18</accession>
<keyword evidence="1" id="KW-1015">Disulfide bond</keyword>
<evidence type="ECO:0000256" key="1">
    <source>
        <dbReference type="ARBA" id="ARBA00023157"/>
    </source>
</evidence>
<protein>
    <recommendedName>
        <fullName evidence="3">Granulins domain-containing protein</fullName>
    </recommendedName>
</protein>